<keyword evidence="4 9" id="KW-0269">Exonuclease</keyword>
<organism evidence="9 10">
    <name type="scientific">Aquipluma nitroreducens</name>
    <dbReference type="NCBI Taxonomy" id="2010828"/>
    <lineage>
        <taxon>Bacteria</taxon>
        <taxon>Pseudomonadati</taxon>
        <taxon>Bacteroidota</taxon>
        <taxon>Bacteroidia</taxon>
        <taxon>Marinilabiliales</taxon>
        <taxon>Prolixibacteraceae</taxon>
        <taxon>Aquipluma</taxon>
    </lineage>
</organism>
<dbReference type="KEGG" id="anf:AQPE_0981"/>
<dbReference type="SUPFAM" id="SSF53098">
    <property type="entry name" value="Ribonuclease H-like"/>
    <property type="match status" value="1"/>
</dbReference>
<evidence type="ECO:0000256" key="1">
    <source>
        <dbReference type="ARBA" id="ARBA00022722"/>
    </source>
</evidence>
<evidence type="ECO:0000256" key="4">
    <source>
        <dbReference type="ARBA" id="ARBA00022839"/>
    </source>
</evidence>
<dbReference type="AlphaFoldDB" id="A0A5K7S659"/>
<accession>A0A5K7S659</accession>
<evidence type="ECO:0000256" key="6">
    <source>
        <dbReference type="ARBA" id="ARBA00040531"/>
    </source>
</evidence>
<keyword evidence="10" id="KW-1185">Reference proteome</keyword>
<dbReference type="InterPro" id="IPR036397">
    <property type="entry name" value="RNaseH_sf"/>
</dbReference>
<keyword evidence="5" id="KW-0460">Magnesium</keyword>
<evidence type="ECO:0000256" key="7">
    <source>
        <dbReference type="ARBA" id="ARBA00042761"/>
    </source>
</evidence>
<proteinExistence type="predicted"/>
<dbReference type="Proteomes" id="UP001193389">
    <property type="component" value="Chromosome"/>
</dbReference>
<dbReference type="GO" id="GO:0003676">
    <property type="term" value="F:nucleic acid binding"/>
    <property type="evidence" value="ECO:0007669"/>
    <property type="project" value="InterPro"/>
</dbReference>
<gene>
    <name evidence="9" type="ORF">AQPE_0981</name>
</gene>
<name>A0A5K7S659_9BACT</name>
<evidence type="ECO:0000259" key="8">
    <source>
        <dbReference type="SMART" id="SM00474"/>
    </source>
</evidence>
<dbReference type="EMBL" id="AP018694">
    <property type="protein sequence ID" value="BBE16834.1"/>
    <property type="molecule type" value="Genomic_DNA"/>
</dbReference>
<dbReference type="PANTHER" id="PTHR13620">
    <property type="entry name" value="3-5 EXONUCLEASE"/>
    <property type="match status" value="1"/>
</dbReference>
<dbReference type="CDD" id="cd06141">
    <property type="entry name" value="WRN_exo"/>
    <property type="match status" value="1"/>
</dbReference>
<feature type="domain" description="3'-5' exonuclease" evidence="8">
    <location>
        <begin position="23"/>
        <end position="190"/>
    </location>
</feature>
<dbReference type="RefSeq" id="WP_318349874.1">
    <property type="nucleotide sequence ID" value="NZ_AP018694.1"/>
</dbReference>
<dbReference type="GO" id="GO:0008408">
    <property type="term" value="F:3'-5' exonuclease activity"/>
    <property type="evidence" value="ECO:0007669"/>
    <property type="project" value="InterPro"/>
</dbReference>
<evidence type="ECO:0000313" key="10">
    <source>
        <dbReference type="Proteomes" id="UP001193389"/>
    </source>
</evidence>
<protein>
    <recommendedName>
        <fullName evidence="6">3'-5' exonuclease</fullName>
    </recommendedName>
    <alternativeName>
        <fullName evidence="7">Werner Syndrome-like exonuclease</fullName>
    </alternativeName>
</protein>
<keyword evidence="2" id="KW-0479">Metal-binding</keyword>
<reference evidence="9" key="1">
    <citation type="journal article" date="2020" name="Int. J. Syst. Evol. Microbiol.">
        <title>Aquipluma nitroreducens gen. nov. sp. nov., a novel facultatively anaerobic bacterium isolated from a freshwater lake.</title>
        <authorList>
            <person name="Watanabe M."/>
            <person name="Kojima H."/>
            <person name="Fukui M."/>
        </authorList>
    </citation>
    <scope>NUCLEOTIDE SEQUENCE</scope>
    <source>
        <strain evidence="9">MeG22</strain>
    </source>
</reference>
<dbReference type="InterPro" id="IPR002562">
    <property type="entry name" value="3'-5'_exonuclease_dom"/>
</dbReference>
<dbReference type="GO" id="GO:0006139">
    <property type="term" value="P:nucleobase-containing compound metabolic process"/>
    <property type="evidence" value="ECO:0007669"/>
    <property type="project" value="InterPro"/>
</dbReference>
<dbReference type="Pfam" id="PF01612">
    <property type="entry name" value="DNA_pol_A_exo1"/>
    <property type="match status" value="1"/>
</dbReference>
<evidence type="ECO:0000256" key="5">
    <source>
        <dbReference type="ARBA" id="ARBA00022842"/>
    </source>
</evidence>
<evidence type="ECO:0000256" key="3">
    <source>
        <dbReference type="ARBA" id="ARBA00022801"/>
    </source>
</evidence>
<dbReference type="SMART" id="SM00474">
    <property type="entry name" value="35EXOc"/>
    <property type="match status" value="1"/>
</dbReference>
<dbReference type="GO" id="GO:0046872">
    <property type="term" value="F:metal ion binding"/>
    <property type="evidence" value="ECO:0007669"/>
    <property type="project" value="UniProtKB-KW"/>
</dbReference>
<dbReference type="Gene3D" id="3.30.420.10">
    <property type="entry name" value="Ribonuclease H-like superfamily/Ribonuclease H"/>
    <property type="match status" value="1"/>
</dbReference>
<dbReference type="PANTHER" id="PTHR13620:SF109">
    <property type="entry name" value="3'-5' EXONUCLEASE"/>
    <property type="match status" value="1"/>
</dbReference>
<keyword evidence="3" id="KW-0378">Hydrolase</keyword>
<dbReference type="InterPro" id="IPR051132">
    <property type="entry name" value="3-5_Exonuclease_domain"/>
</dbReference>
<keyword evidence="1" id="KW-0540">Nuclease</keyword>
<dbReference type="InterPro" id="IPR012337">
    <property type="entry name" value="RNaseH-like_sf"/>
</dbReference>
<evidence type="ECO:0000313" key="9">
    <source>
        <dbReference type="EMBL" id="BBE16834.1"/>
    </source>
</evidence>
<evidence type="ECO:0000256" key="2">
    <source>
        <dbReference type="ARBA" id="ARBA00022723"/>
    </source>
</evidence>
<sequence length="190" mass="21635">MYRESIDKDELAELPLIQFEGDITLVESKEDYLASIEYLSRQTLLGFDTETKPAFKKGVVYEVALLQLATEERAFLFRLNKIGLPNGLKSILENPEIQKIGVAIRDDIKGLQKLNNFKPGGFVELQDHVKDFGIQDFSLKKLSAIVLGYRISKAQRVTNWEAPDLTEAQQIYAATDAWISHRIFESLNQQ</sequence>